<organism evidence="5 6">
    <name type="scientific">Anopheles minimus</name>
    <dbReference type="NCBI Taxonomy" id="112268"/>
    <lineage>
        <taxon>Eukaryota</taxon>
        <taxon>Metazoa</taxon>
        <taxon>Ecdysozoa</taxon>
        <taxon>Arthropoda</taxon>
        <taxon>Hexapoda</taxon>
        <taxon>Insecta</taxon>
        <taxon>Pterygota</taxon>
        <taxon>Neoptera</taxon>
        <taxon>Endopterygota</taxon>
        <taxon>Diptera</taxon>
        <taxon>Nematocera</taxon>
        <taxon>Culicoidea</taxon>
        <taxon>Culicidae</taxon>
        <taxon>Anophelinae</taxon>
        <taxon>Anopheles</taxon>
    </lineage>
</organism>
<evidence type="ECO:0000256" key="2">
    <source>
        <dbReference type="PROSITE-ProRule" id="PRU01263"/>
    </source>
</evidence>
<evidence type="ECO:0000313" key="6">
    <source>
        <dbReference type="Proteomes" id="UP000075920"/>
    </source>
</evidence>
<dbReference type="EnsemblMetazoa" id="AMIN000806-RA">
    <property type="protein sequence ID" value="AMIN000806-PA"/>
    <property type="gene ID" value="AMIN000806"/>
</dbReference>
<dbReference type="Proteomes" id="UP000075920">
    <property type="component" value="Unassembled WGS sequence"/>
</dbReference>
<dbReference type="InterPro" id="IPR036236">
    <property type="entry name" value="Znf_C2H2_sf"/>
</dbReference>
<reference evidence="5" key="2">
    <citation type="submission" date="2020-05" db="UniProtKB">
        <authorList>
            <consortium name="EnsemblMetazoa"/>
        </authorList>
    </citation>
    <scope>IDENTIFICATION</scope>
    <source>
        <strain evidence="5">MINIMUS1</strain>
    </source>
</reference>
<dbReference type="SUPFAM" id="SSF57667">
    <property type="entry name" value="beta-beta-alpha zinc fingers"/>
    <property type="match status" value="1"/>
</dbReference>
<dbReference type="InterPro" id="IPR013087">
    <property type="entry name" value="Znf_C2H2_type"/>
</dbReference>
<evidence type="ECO:0000313" key="5">
    <source>
        <dbReference type="EnsemblMetazoa" id="AMIN000806-PA"/>
    </source>
</evidence>
<reference evidence="6" key="1">
    <citation type="submission" date="2013-03" db="EMBL/GenBank/DDBJ databases">
        <title>The Genome Sequence of Anopheles minimus MINIMUS1.</title>
        <authorList>
            <consortium name="The Broad Institute Genomics Platform"/>
            <person name="Neafsey D.E."/>
            <person name="Walton C."/>
            <person name="Walker B."/>
            <person name="Young S.K."/>
            <person name="Zeng Q."/>
            <person name="Gargeya S."/>
            <person name="Fitzgerald M."/>
            <person name="Haas B."/>
            <person name="Abouelleil A."/>
            <person name="Allen A.W."/>
            <person name="Alvarado L."/>
            <person name="Arachchi H.M."/>
            <person name="Berlin A.M."/>
            <person name="Chapman S.B."/>
            <person name="Gainer-Dewar J."/>
            <person name="Goldberg J."/>
            <person name="Griggs A."/>
            <person name="Gujja S."/>
            <person name="Hansen M."/>
            <person name="Howarth C."/>
            <person name="Imamovic A."/>
            <person name="Ireland A."/>
            <person name="Larimer J."/>
            <person name="McCowan C."/>
            <person name="Murphy C."/>
            <person name="Pearson M."/>
            <person name="Poon T.W."/>
            <person name="Priest M."/>
            <person name="Roberts A."/>
            <person name="Saif S."/>
            <person name="Shea T."/>
            <person name="Sisk P."/>
            <person name="Sykes S."/>
            <person name="Wortman J."/>
            <person name="Nusbaum C."/>
            <person name="Birren B."/>
        </authorList>
    </citation>
    <scope>NUCLEOTIDE SEQUENCE [LARGE SCALE GENOMIC DNA]</scope>
    <source>
        <strain evidence="6">MINIMUS1</strain>
    </source>
</reference>
<dbReference type="Pfam" id="PF07776">
    <property type="entry name" value="zf-AD"/>
    <property type="match status" value="1"/>
</dbReference>
<feature type="binding site" evidence="2">
    <location>
        <position position="28"/>
    </location>
    <ligand>
        <name>Zn(2+)</name>
        <dbReference type="ChEBI" id="CHEBI:29105"/>
    </ligand>
</feature>
<dbReference type="Gene3D" id="3.30.160.60">
    <property type="entry name" value="Classic Zinc Finger"/>
    <property type="match status" value="1"/>
</dbReference>
<accession>A0A182VRW5</accession>
<keyword evidence="1" id="KW-0863">Zinc-finger</keyword>
<dbReference type="SMART" id="SM00868">
    <property type="entry name" value="zf-AD"/>
    <property type="match status" value="1"/>
</dbReference>
<dbReference type="STRING" id="112268.A0A182VRW5"/>
<dbReference type="SUPFAM" id="SSF57716">
    <property type="entry name" value="Glucocorticoid receptor-like (DNA-binding domain)"/>
    <property type="match status" value="1"/>
</dbReference>
<dbReference type="PROSITE" id="PS51915">
    <property type="entry name" value="ZAD"/>
    <property type="match status" value="1"/>
</dbReference>
<dbReference type="PROSITE" id="PS50157">
    <property type="entry name" value="ZINC_FINGER_C2H2_2"/>
    <property type="match status" value="1"/>
</dbReference>
<dbReference type="VEuPathDB" id="VectorBase:AMIN000806"/>
<keyword evidence="6" id="KW-1185">Reference proteome</keyword>
<name>A0A182VRW5_9DIPT</name>
<keyword evidence="2" id="KW-0479">Metal-binding</keyword>
<dbReference type="AlphaFoldDB" id="A0A182VRW5"/>
<protein>
    <submittedName>
        <fullName evidence="5">Uncharacterized protein</fullName>
    </submittedName>
</protein>
<sequence>MSLYQDTPLPESVTTEPYSDWNDMCRTCLQPGISRSIFELDETVQLSYADKVMQCANVTIRAADNLPNQICTQCIEDLNVAYRFNLNCLEANALLQGSATFDCIEEKLPDLSPIVMPLETVPEDEDQIAIHLDTGVMYTYKPPVGLNVKLTHSIANSEKNSASSGNSTIMEETADGTTGEEVLTFDPLPDTSTTAQVSENDIIEYLVCMKDGGSDSDFLMPAIAETTEEPNFETEQTVADHSAGVENHSIGEEGIKTLQTIRKTNRPNEMKPTIEMVTSQPATDGTGLMFVIFVAKRSRIRTCSICGKRFSKSHHLKSHCNTHNNQTLIAKVEAKNETTVELQAETDSSKQDTTTVVYTELLQDELIASNDDEVHESNTLQPDDGVLVESYTDSTAAGLLVTDWPLVDGEKGEQCADTQHTETSAVTIVSEELENVSIVNFSDYIMKTAGLESFMVEDSVDGDPLDGRQLLGR</sequence>
<evidence type="ECO:0000259" key="3">
    <source>
        <dbReference type="PROSITE" id="PS50157"/>
    </source>
</evidence>
<feature type="domain" description="ZAD" evidence="4">
    <location>
        <begin position="23"/>
        <end position="98"/>
    </location>
</feature>
<dbReference type="Gene3D" id="3.40.1800.20">
    <property type="match status" value="1"/>
</dbReference>
<dbReference type="GO" id="GO:0005634">
    <property type="term" value="C:nucleus"/>
    <property type="evidence" value="ECO:0007669"/>
    <property type="project" value="InterPro"/>
</dbReference>
<evidence type="ECO:0000256" key="1">
    <source>
        <dbReference type="PROSITE-ProRule" id="PRU00042"/>
    </source>
</evidence>
<feature type="domain" description="C2H2-type" evidence="3">
    <location>
        <begin position="301"/>
        <end position="328"/>
    </location>
</feature>
<proteinExistence type="predicted"/>
<keyword evidence="2" id="KW-0862">Zinc</keyword>
<dbReference type="PROSITE" id="PS00028">
    <property type="entry name" value="ZINC_FINGER_C2H2_1"/>
    <property type="match status" value="1"/>
</dbReference>
<evidence type="ECO:0000259" key="4">
    <source>
        <dbReference type="PROSITE" id="PS51915"/>
    </source>
</evidence>
<feature type="binding site" evidence="2">
    <location>
        <position position="74"/>
    </location>
    <ligand>
        <name>Zn(2+)</name>
        <dbReference type="ChEBI" id="CHEBI:29105"/>
    </ligand>
</feature>
<feature type="binding site" evidence="2">
    <location>
        <position position="25"/>
    </location>
    <ligand>
        <name>Zn(2+)</name>
        <dbReference type="ChEBI" id="CHEBI:29105"/>
    </ligand>
</feature>
<dbReference type="InterPro" id="IPR012934">
    <property type="entry name" value="Znf_AD"/>
</dbReference>
<feature type="binding site" evidence="2">
    <location>
        <position position="71"/>
    </location>
    <ligand>
        <name>Zn(2+)</name>
        <dbReference type="ChEBI" id="CHEBI:29105"/>
    </ligand>
</feature>
<dbReference type="GO" id="GO:0008270">
    <property type="term" value="F:zinc ion binding"/>
    <property type="evidence" value="ECO:0007669"/>
    <property type="project" value="UniProtKB-UniRule"/>
</dbReference>